<name>A0A8V0ZXG6_CHICK</name>
<keyword evidence="6" id="KW-0158">Chromosome</keyword>
<evidence type="ECO:0000256" key="15">
    <source>
        <dbReference type="ARBA" id="ARBA00056669"/>
    </source>
</evidence>
<dbReference type="CTD" id="1643"/>
<dbReference type="PANTHER" id="PTHR15169">
    <property type="entry name" value="DAMAGE-SPECIFIC DNA BINDING PROTEIN 2"/>
    <property type="match status" value="1"/>
</dbReference>
<dbReference type="OrthoDB" id="9890280at2759"/>
<evidence type="ECO:0000256" key="5">
    <source>
        <dbReference type="ARBA" id="ARBA00014580"/>
    </source>
</evidence>
<dbReference type="InterPro" id="IPR033312">
    <property type="entry name" value="DDB2"/>
</dbReference>
<feature type="compositionally biased region" description="Pro residues" evidence="17">
    <location>
        <begin position="139"/>
        <end position="148"/>
    </location>
</feature>
<dbReference type="SUPFAM" id="SSF50978">
    <property type="entry name" value="WD40 repeat-like"/>
    <property type="match status" value="1"/>
</dbReference>
<keyword evidence="7 16" id="KW-0853">WD repeat</keyword>
<sequence length="703" mass="77368">MKVRSAARLHGTLPGASPSRTAVLRAPPRPQAAPARIALHAATSTPQENFSLAAAAEPPGPPALRREPAQSRPSGEHLAYLTGSRTQPGGQRAPGPSGTGPPLFQPRDAGAPAPPPAVPAGRARRWGQPAGGGAAPKTPSAPPSPDPINGPCSGRCRRDVEALCTPVTALLAATKTRRIFFCTSFLSCNPGLCGARGKQWSDRMAPVNQPKDKKHEKAHEHRSEEAKSAGKRKLDYEGLENEPLAKKLFLRKTSKAQEKIGWNRGGTVMRNTRALFHQPKWQCSIVHYVYQNMLGGSIRAQLRQCLQLPFLRSLTSYRLFRTASPFDRRVTCLEWHPTHPSTVAVGSKGGDIILWDYEVLTKTCFIKGMGAGGAITGMKFNPFNPSQLYTSSVAGSTTLQDFNGNTSRVFTITENWDCWYCSVDVSASCRAVVTGDNLGNVVLLSTSGEEIWKLKLHKKKVTHVEFNSRCEWLLATASVDQTVKIWDLRNIKDKANFLHVLPHDKPVNAAYFSPTDGAKLLSTDQHNEIRVYSCSDWTKPQHLIPHPHRQFQHLTPIKATWHPRYDLIVVGRYPDPKFPGYTVNELRTVDIFDGNTGEMVCQLYDPNASGIISLNKFNPMGDTLASGMGFNILIWSREEMVMKKQEHLLKAMTEQGIGSRSLSRCGGQRQANPGTSKLKAKLLSWEVEEMGTKTKDSKSQGRK</sequence>
<dbReference type="InterPro" id="IPR036322">
    <property type="entry name" value="WD40_repeat_dom_sf"/>
</dbReference>
<dbReference type="FunCoup" id="A0A8V0ZXG6">
    <property type="interactions" value="327"/>
</dbReference>
<dbReference type="InterPro" id="IPR001680">
    <property type="entry name" value="WD40_rpt"/>
</dbReference>
<evidence type="ECO:0000256" key="1">
    <source>
        <dbReference type="ARBA" id="ARBA00004123"/>
    </source>
</evidence>
<proteinExistence type="inferred from homology"/>
<evidence type="ECO:0000256" key="3">
    <source>
        <dbReference type="ARBA" id="ARBA00004906"/>
    </source>
</evidence>
<reference evidence="18" key="1">
    <citation type="submission" date="2020-11" db="EMBL/GenBank/DDBJ databases">
        <title>Gallus gallus (Chicken) genome, bGalGal1, GRCg7b, maternal haplotype autosomes + Z &amp; W.</title>
        <authorList>
            <person name="Warren W."/>
            <person name="Formenti G."/>
            <person name="Fedrigo O."/>
            <person name="Haase B."/>
            <person name="Mountcastle J."/>
            <person name="Balacco J."/>
            <person name="Tracey A."/>
            <person name="Schneider V."/>
            <person name="Okimoto R."/>
            <person name="Cheng H."/>
            <person name="Hawken R."/>
            <person name="Howe K."/>
            <person name="Jarvis E.D."/>
        </authorList>
    </citation>
    <scope>NUCLEOTIDE SEQUENCE [LARGE SCALE GENOMIC DNA]</scope>
    <source>
        <strain evidence="18">Broiler</strain>
    </source>
</reference>
<dbReference type="Gene3D" id="1.10.287.3280">
    <property type="match status" value="1"/>
</dbReference>
<organism evidence="18 19">
    <name type="scientific">Gallus gallus</name>
    <name type="common">Chicken</name>
    <dbReference type="NCBI Taxonomy" id="9031"/>
    <lineage>
        <taxon>Eukaryota</taxon>
        <taxon>Metazoa</taxon>
        <taxon>Chordata</taxon>
        <taxon>Craniata</taxon>
        <taxon>Vertebrata</taxon>
        <taxon>Euteleostomi</taxon>
        <taxon>Archelosauria</taxon>
        <taxon>Archosauria</taxon>
        <taxon>Dinosauria</taxon>
        <taxon>Saurischia</taxon>
        <taxon>Theropoda</taxon>
        <taxon>Coelurosauria</taxon>
        <taxon>Aves</taxon>
        <taxon>Neognathae</taxon>
        <taxon>Galloanserae</taxon>
        <taxon>Galliformes</taxon>
        <taxon>Phasianidae</taxon>
        <taxon>Phasianinae</taxon>
        <taxon>Gallus</taxon>
    </lineage>
</organism>
<dbReference type="PROSITE" id="PS50294">
    <property type="entry name" value="WD_REPEATS_REGION"/>
    <property type="match status" value="1"/>
</dbReference>
<evidence type="ECO:0000256" key="7">
    <source>
        <dbReference type="ARBA" id="ARBA00022574"/>
    </source>
</evidence>
<feature type="region of interest" description="Disordered" evidence="17">
    <location>
        <begin position="1"/>
        <end position="152"/>
    </location>
</feature>
<keyword evidence="8" id="KW-0677">Repeat</keyword>
<feature type="compositionally biased region" description="Basic and acidic residues" evidence="17">
    <location>
        <begin position="210"/>
        <end position="233"/>
    </location>
</feature>
<dbReference type="Proteomes" id="UP000000539">
    <property type="component" value="Chromosome 5"/>
</dbReference>
<evidence type="ECO:0000313" key="18">
    <source>
        <dbReference type="Ensembl" id="ENSGALP00010033570.1"/>
    </source>
</evidence>
<gene>
    <name evidence="18" type="primary">DDB2</name>
</gene>
<reference evidence="18" key="3">
    <citation type="submission" date="2025-09" db="UniProtKB">
        <authorList>
            <consortium name="Ensembl"/>
        </authorList>
    </citation>
    <scope>IDENTIFICATION</scope>
    <source>
        <strain evidence="18">broiler</strain>
    </source>
</reference>
<feature type="region of interest" description="Disordered" evidence="17">
    <location>
        <begin position="659"/>
        <end position="679"/>
    </location>
</feature>
<evidence type="ECO:0000256" key="6">
    <source>
        <dbReference type="ARBA" id="ARBA00022454"/>
    </source>
</evidence>
<accession>A0A8V0ZXG6</accession>
<comment type="pathway">
    <text evidence="3">Protein modification; protein ubiquitination.</text>
</comment>
<protein>
    <recommendedName>
        <fullName evidence="5">DNA damage-binding protein 2</fullName>
    </recommendedName>
    <alternativeName>
        <fullName evidence="14">Damage-specific DNA-binding protein 2</fullName>
    </alternativeName>
</protein>
<evidence type="ECO:0000256" key="10">
    <source>
        <dbReference type="ARBA" id="ARBA00022786"/>
    </source>
</evidence>
<dbReference type="GeneID" id="423185"/>
<dbReference type="Gene3D" id="2.130.10.10">
    <property type="entry name" value="YVTN repeat-like/Quinoprotein amine dehydrogenase"/>
    <property type="match status" value="1"/>
</dbReference>
<evidence type="ECO:0000256" key="4">
    <source>
        <dbReference type="ARBA" id="ARBA00005434"/>
    </source>
</evidence>
<keyword evidence="13" id="KW-0539">Nucleus</keyword>
<evidence type="ECO:0000256" key="9">
    <source>
        <dbReference type="ARBA" id="ARBA00022763"/>
    </source>
</evidence>
<dbReference type="SMART" id="SM00320">
    <property type="entry name" value="WD40"/>
    <property type="match status" value="4"/>
</dbReference>
<keyword evidence="10" id="KW-0833">Ubl conjugation pathway</keyword>
<dbReference type="SMR" id="A0A8V0ZXG6"/>
<evidence type="ECO:0000256" key="13">
    <source>
        <dbReference type="ARBA" id="ARBA00023242"/>
    </source>
</evidence>
<comment type="subcellular location">
    <subcellularLocation>
        <location evidence="2">Chromosome</location>
    </subcellularLocation>
    <subcellularLocation>
        <location evidence="1">Nucleus</location>
    </subcellularLocation>
</comment>
<dbReference type="PROSITE" id="PS00678">
    <property type="entry name" value="WD_REPEATS_1"/>
    <property type="match status" value="1"/>
</dbReference>
<keyword evidence="9" id="KW-0227">DNA damage</keyword>
<dbReference type="Pfam" id="PF00400">
    <property type="entry name" value="WD40"/>
    <property type="match status" value="2"/>
</dbReference>
<dbReference type="FunFam" id="2.130.10.10:FF:000161">
    <property type="entry name" value="DNA damage-binding protein 2"/>
    <property type="match status" value="1"/>
</dbReference>
<dbReference type="InterPro" id="IPR015943">
    <property type="entry name" value="WD40/YVTN_repeat-like_dom_sf"/>
</dbReference>
<dbReference type="GO" id="GO:0003684">
    <property type="term" value="F:damaged DNA binding"/>
    <property type="evidence" value="ECO:0007669"/>
    <property type="project" value="InterPro"/>
</dbReference>
<dbReference type="PROSITE" id="PS50082">
    <property type="entry name" value="WD_REPEATS_2"/>
    <property type="match status" value="1"/>
</dbReference>
<evidence type="ECO:0000313" key="19">
    <source>
        <dbReference type="Proteomes" id="UP000000539"/>
    </source>
</evidence>
<dbReference type="GeneTree" id="ENSGT00510000047881"/>
<dbReference type="RefSeq" id="XP_046797644.1">
    <property type="nucleotide sequence ID" value="XM_046941688.1"/>
</dbReference>
<evidence type="ECO:0000256" key="8">
    <source>
        <dbReference type="ARBA" id="ARBA00022737"/>
    </source>
</evidence>
<keyword evidence="11" id="KW-0238">DNA-binding</keyword>
<dbReference type="GO" id="GO:0031464">
    <property type="term" value="C:Cul4A-RING E3 ubiquitin ligase complex"/>
    <property type="evidence" value="ECO:0007669"/>
    <property type="project" value="UniProtKB-ARBA"/>
</dbReference>
<dbReference type="GO" id="GO:0005694">
    <property type="term" value="C:chromosome"/>
    <property type="evidence" value="ECO:0007669"/>
    <property type="project" value="UniProtKB-SubCell"/>
</dbReference>
<dbReference type="InterPro" id="IPR019775">
    <property type="entry name" value="WD40_repeat_CS"/>
</dbReference>
<dbReference type="PANTHER" id="PTHR15169:SF0">
    <property type="entry name" value="DNA DAMAGE-BINDING PROTEIN 2"/>
    <property type="match status" value="1"/>
</dbReference>
<evidence type="ECO:0000256" key="11">
    <source>
        <dbReference type="ARBA" id="ARBA00023125"/>
    </source>
</evidence>
<evidence type="ECO:0000256" key="17">
    <source>
        <dbReference type="SAM" id="MobiDB-lite"/>
    </source>
</evidence>
<evidence type="ECO:0000256" key="16">
    <source>
        <dbReference type="PROSITE-ProRule" id="PRU00221"/>
    </source>
</evidence>
<evidence type="ECO:0000256" key="2">
    <source>
        <dbReference type="ARBA" id="ARBA00004286"/>
    </source>
</evidence>
<reference evidence="18" key="2">
    <citation type="submission" date="2025-08" db="UniProtKB">
        <authorList>
            <consortium name="Ensembl"/>
        </authorList>
    </citation>
    <scope>IDENTIFICATION</scope>
    <source>
        <strain evidence="18">broiler</strain>
    </source>
</reference>
<dbReference type="FunFam" id="1.10.287.3280:FF:000001">
    <property type="entry name" value="DNA damage-binding protein 2"/>
    <property type="match status" value="1"/>
</dbReference>
<feature type="region of interest" description="Disordered" evidence="17">
    <location>
        <begin position="197"/>
        <end position="233"/>
    </location>
</feature>
<dbReference type="Ensembl" id="ENSGALT00010055433.1">
    <property type="protein sequence ID" value="ENSGALP00010033570.1"/>
    <property type="gene ID" value="ENSGALG00010022792.1"/>
</dbReference>
<dbReference type="GO" id="GO:0005634">
    <property type="term" value="C:nucleus"/>
    <property type="evidence" value="ECO:0000318"/>
    <property type="project" value="GO_Central"/>
</dbReference>
<comment type="function">
    <text evidence="15">Protein, which is both involved in DNA repair and protein ubiquitination, as part of the UV-DDB complex and DCX (DDB1-CUL4-X-box) complexes, respectively. Core component of the UV-DDB complex (UV-damaged DNA-binding protein complex), a complex that recognizes UV-induced DNA damage and recruit proteins of the nucleotide excision repair pathway (the NER pathway) to initiate DNA repair. The UV-DDB complex preferentially binds to cyclobutane pyrimidine dimers (CPD), 6-4 photoproducts (6-4 PP), apurinic sites and short mismatches. Also functions as the substrate recognition module for the DCX (DDB2-CUL4-X-box) E3 ubiquitin-protein ligase complex DDB2-CUL4-ROC1 (also known as CUL4-DDB-ROC1 and CUL4-DDB-RBX1). The DDB2-CUL4-ROC1 complex may ubiquitinate histone H2A, histone H3 and histone H4 at sites of UV-induced DNA damage. The ubiquitination of histones may facilitate their removal from the nucleosome and promote subsequent DNA repair.</text>
</comment>
<evidence type="ECO:0000256" key="12">
    <source>
        <dbReference type="ARBA" id="ARBA00023204"/>
    </source>
</evidence>
<comment type="similarity">
    <text evidence="4">Belongs to the WD repeat DDB2/WDR76 family.</text>
</comment>
<feature type="repeat" description="WD" evidence="16">
    <location>
        <begin position="454"/>
        <end position="496"/>
    </location>
</feature>
<keyword evidence="12" id="KW-0234">DNA repair</keyword>
<evidence type="ECO:0000256" key="14">
    <source>
        <dbReference type="ARBA" id="ARBA00031670"/>
    </source>
</evidence>
<dbReference type="AlphaFoldDB" id="A0A8V0ZXG6"/>
<keyword evidence="19" id="KW-1185">Reference proteome</keyword>
<dbReference type="GO" id="GO:0006281">
    <property type="term" value="P:DNA repair"/>
    <property type="evidence" value="ECO:0000318"/>
    <property type="project" value="GO_Central"/>
</dbReference>
<dbReference type="GO" id="GO:0034644">
    <property type="term" value="P:cellular response to UV"/>
    <property type="evidence" value="ECO:0007669"/>
    <property type="project" value="UniProtKB-ARBA"/>
</dbReference>
<dbReference type="GO" id="GO:0009411">
    <property type="term" value="P:response to UV"/>
    <property type="evidence" value="ECO:0000318"/>
    <property type="project" value="GO_Central"/>
</dbReference>